<comment type="similarity">
    <text evidence="1">Belongs to the DtxR/MntR family.</text>
</comment>
<dbReference type="Pfam" id="PF02742">
    <property type="entry name" value="Fe_dep_repr_C"/>
    <property type="match status" value="1"/>
</dbReference>
<dbReference type="InterPro" id="IPR022687">
    <property type="entry name" value="HTH_DTXR"/>
</dbReference>
<keyword evidence="3" id="KW-0238">DNA-binding</keyword>
<dbReference type="Pfam" id="PF01325">
    <property type="entry name" value="Fe_dep_repress"/>
    <property type="match status" value="1"/>
</dbReference>
<evidence type="ECO:0000256" key="3">
    <source>
        <dbReference type="ARBA" id="ARBA00023125"/>
    </source>
</evidence>
<comment type="caution">
    <text evidence="6">The sequence shown here is derived from an EMBL/GenBank/DDBJ whole genome shotgun (WGS) entry which is preliminary data.</text>
</comment>
<dbReference type="InterPro" id="IPR022689">
    <property type="entry name" value="Iron_dep_repressor"/>
</dbReference>
<reference evidence="6" key="2">
    <citation type="journal article" date="2021" name="PeerJ">
        <title>Extensive microbial diversity within the chicken gut microbiome revealed by metagenomics and culture.</title>
        <authorList>
            <person name="Gilroy R."/>
            <person name="Ravi A."/>
            <person name="Getino M."/>
            <person name="Pursley I."/>
            <person name="Horton D.L."/>
            <person name="Alikhan N.F."/>
            <person name="Baker D."/>
            <person name="Gharbi K."/>
            <person name="Hall N."/>
            <person name="Watson M."/>
            <person name="Adriaenssens E.M."/>
            <person name="Foster-Nyarko E."/>
            <person name="Jarju S."/>
            <person name="Secka A."/>
            <person name="Antonio M."/>
            <person name="Oren A."/>
            <person name="Chaudhuri R.R."/>
            <person name="La Ragione R."/>
            <person name="Hildebrand F."/>
            <person name="Pallen M.J."/>
        </authorList>
    </citation>
    <scope>NUCLEOTIDE SEQUENCE</scope>
    <source>
        <strain evidence="6">CHK33-4379</strain>
    </source>
</reference>
<feature type="domain" description="HTH dtxR-type" evidence="5">
    <location>
        <begin position="3"/>
        <end position="64"/>
    </location>
</feature>
<evidence type="ECO:0000313" key="7">
    <source>
        <dbReference type="Proteomes" id="UP000824136"/>
    </source>
</evidence>
<evidence type="ECO:0000259" key="5">
    <source>
        <dbReference type="PROSITE" id="PS50944"/>
    </source>
</evidence>
<dbReference type="GO" id="GO:0003677">
    <property type="term" value="F:DNA binding"/>
    <property type="evidence" value="ECO:0007669"/>
    <property type="project" value="UniProtKB-KW"/>
</dbReference>
<dbReference type="PROSITE" id="PS50944">
    <property type="entry name" value="HTH_DTXR"/>
    <property type="match status" value="1"/>
</dbReference>
<dbReference type="AlphaFoldDB" id="A0A9D1KKN3"/>
<dbReference type="InterPro" id="IPR036388">
    <property type="entry name" value="WH-like_DNA-bd_sf"/>
</dbReference>
<keyword evidence="4" id="KW-0804">Transcription</keyword>
<dbReference type="InterPro" id="IPR050536">
    <property type="entry name" value="DtxR_MntR_Metal-Reg"/>
</dbReference>
<protein>
    <submittedName>
        <fullName evidence="6">Metal-dependent transcriptional regulator</fullName>
    </submittedName>
</protein>
<dbReference type="InterPro" id="IPR036390">
    <property type="entry name" value="WH_DNA-bd_sf"/>
</dbReference>
<dbReference type="InterPro" id="IPR036421">
    <property type="entry name" value="Fe_dep_repressor_sf"/>
</dbReference>
<reference evidence="6" key="1">
    <citation type="submission" date="2020-10" db="EMBL/GenBank/DDBJ databases">
        <authorList>
            <person name="Gilroy R."/>
        </authorList>
    </citation>
    <scope>NUCLEOTIDE SEQUENCE</scope>
    <source>
        <strain evidence="6">CHK33-4379</strain>
    </source>
</reference>
<dbReference type="SUPFAM" id="SSF47979">
    <property type="entry name" value="Iron-dependent repressor protein, dimerization domain"/>
    <property type="match status" value="1"/>
</dbReference>
<evidence type="ECO:0000256" key="1">
    <source>
        <dbReference type="ARBA" id="ARBA00007871"/>
    </source>
</evidence>
<dbReference type="Proteomes" id="UP000824136">
    <property type="component" value="Unassembled WGS sequence"/>
</dbReference>
<gene>
    <name evidence="6" type="ORF">IAC39_02555</name>
</gene>
<dbReference type="Gene3D" id="1.10.60.10">
    <property type="entry name" value="Iron dependent repressor, metal binding and dimerisation domain"/>
    <property type="match status" value="1"/>
</dbReference>
<dbReference type="GO" id="GO:0046983">
    <property type="term" value="F:protein dimerization activity"/>
    <property type="evidence" value="ECO:0007669"/>
    <property type="project" value="InterPro"/>
</dbReference>
<dbReference type="GO" id="GO:0046914">
    <property type="term" value="F:transition metal ion binding"/>
    <property type="evidence" value="ECO:0007669"/>
    <property type="project" value="InterPro"/>
</dbReference>
<dbReference type="PANTHER" id="PTHR33238:SF7">
    <property type="entry name" value="IRON-DEPENDENT TRANSCRIPTIONAL REGULATOR"/>
    <property type="match status" value="1"/>
</dbReference>
<name>A0A9D1KKN3_9FIRM</name>
<dbReference type="InterPro" id="IPR001367">
    <property type="entry name" value="Fe_dep_repressor"/>
</dbReference>
<organism evidence="6 7">
    <name type="scientific">Candidatus Faeciplasma pullistercoris</name>
    <dbReference type="NCBI Taxonomy" id="2840800"/>
    <lineage>
        <taxon>Bacteria</taxon>
        <taxon>Bacillati</taxon>
        <taxon>Bacillota</taxon>
        <taxon>Clostridia</taxon>
        <taxon>Eubacteriales</taxon>
        <taxon>Oscillospiraceae</taxon>
        <taxon>Oscillospiraceae incertae sedis</taxon>
        <taxon>Candidatus Faeciplasma</taxon>
    </lineage>
</organism>
<evidence type="ECO:0000256" key="2">
    <source>
        <dbReference type="ARBA" id="ARBA00023015"/>
    </source>
</evidence>
<evidence type="ECO:0000256" key="4">
    <source>
        <dbReference type="ARBA" id="ARBA00023163"/>
    </source>
</evidence>
<accession>A0A9D1KKN3</accession>
<dbReference type="SUPFAM" id="SSF46785">
    <property type="entry name" value="Winged helix' DNA-binding domain"/>
    <property type="match status" value="1"/>
</dbReference>
<dbReference type="SMART" id="SM00529">
    <property type="entry name" value="HTH_DTXR"/>
    <property type="match status" value="1"/>
</dbReference>
<proteinExistence type="inferred from homology"/>
<dbReference type="GO" id="GO:0003700">
    <property type="term" value="F:DNA-binding transcription factor activity"/>
    <property type="evidence" value="ECO:0007669"/>
    <property type="project" value="InterPro"/>
</dbReference>
<sequence length="127" mass="14096">MNLQESGQMYLETIYVLSKKGDGVRSLDVASQMNYSKPSVSRAIGILRKSGYLTVDESGYLHLTPAGESVASKIYERHTLLTELFIRLGVDPDIAASDACKLEHGISDESFEAIKRHVRRYEGKTGE</sequence>
<dbReference type="EMBL" id="DVLL01000012">
    <property type="protein sequence ID" value="HIT58582.1"/>
    <property type="molecule type" value="Genomic_DNA"/>
</dbReference>
<dbReference type="PANTHER" id="PTHR33238">
    <property type="entry name" value="IRON (METAL) DEPENDENT REPRESSOR, DTXR FAMILY"/>
    <property type="match status" value="1"/>
</dbReference>
<dbReference type="Gene3D" id="1.10.10.10">
    <property type="entry name" value="Winged helix-like DNA-binding domain superfamily/Winged helix DNA-binding domain"/>
    <property type="match status" value="1"/>
</dbReference>
<evidence type="ECO:0000313" key="6">
    <source>
        <dbReference type="EMBL" id="HIT58582.1"/>
    </source>
</evidence>
<keyword evidence="2" id="KW-0805">Transcription regulation</keyword>